<feature type="transmembrane region" description="Helical" evidence="6">
    <location>
        <begin position="110"/>
        <end position="137"/>
    </location>
</feature>
<evidence type="ECO:0000313" key="9">
    <source>
        <dbReference type="Proteomes" id="UP001172728"/>
    </source>
</evidence>
<dbReference type="RefSeq" id="WP_301131561.1">
    <property type="nucleotide sequence ID" value="NZ_JAUHPW010000003.1"/>
</dbReference>
<organism evidence="8 9">
    <name type="scientific">Demequina litoralis</name>
    <dbReference type="NCBI Taxonomy" id="3051660"/>
    <lineage>
        <taxon>Bacteria</taxon>
        <taxon>Bacillati</taxon>
        <taxon>Actinomycetota</taxon>
        <taxon>Actinomycetes</taxon>
        <taxon>Micrococcales</taxon>
        <taxon>Demequinaceae</taxon>
        <taxon>Demequina</taxon>
    </lineage>
</organism>
<proteinExistence type="predicted"/>
<protein>
    <submittedName>
        <fullName evidence="8">MFS transporter</fullName>
    </submittedName>
</protein>
<dbReference type="PANTHER" id="PTHR23513">
    <property type="entry name" value="INTEGRAL MEMBRANE EFFLUX PROTEIN-RELATED"/>
    <property type="match status" value="1"/>
</dbReference>
<keyword evidence="5 6" id="KW-0472">Membrane</keyword>
<evidence type="ECO:0000256" key="5">
    <source>
        <dbReference type="ARBA" id="ARBA00023136"/>
    </source>
</evidence>
<feature type="transmembrane region" description="Helical" evidence="6">
    <location>
        <begin position="338"/>
        <end position="360"/>
    </location>
</feature>
<feature type="transmembrane region" description="Helical" evidence="6">
    <location>
        <begin position="372"/>
        <end position="394"/>
    </location>
</feature>
<evidence type="ECO:0000259" key="7">
    <source>
        <dbReference type="PROSITE" id="PS50850"/>
    </source>
</evidence>
<accession>A0ABT8G7S2</accession>
<dbReference type="PROSITE" id="PS50850">
    <property type="entry name" value="MFS"/>
    <property type="match status" value="1"/>
</dbReference>
<dbReference type="EMBL" id="JAUHPW010000003">
    <property type="protein sequence ID" value="MDN4475107.1"/>
    <property type="molecule type" value="Genomic_DNA"/>
</dbReference>
<feature type="transmembrane region" description="Helical" evidence="6">
    <location>
        <begin position="84"/>
        <end position="104"/>
    </location>
</feature>
<keyword evidence="4 6" id="KW-1133">Transmembrane helix</keyword>
<name>A0ABT8G7S2_9MICO</name>
<dbReference type="InterPro" id="IPR020846">
    <property type="entry name" value="MFS_dom"/>
</dbReference>
<evidence type="ECO:0000256" key="1">
    <source>
        <dbReference type="ARBA" id="ARBA00004651"/>
    </source>
</evidence>
<dbReference type="InterPro" id="IPR011701">
    <property type="entry name" value="MFS"/>
</dbReference>
<dbReference type="Gene3D" id="1.20.1250.20">
    <property type="entry name" value="MFS general substrate transporter like domains"/>
    <property type="match status" value="1"/>
</dbReference>
<evidence type="ECO:0000256" key="3">
    <source>
        <dbReference type="ARBA" id="ARBA00022692"/>
    </source>
</evidence>
<feature type="transmembrane region" description="Helical" evidence="6">
    <location>
        <begin position="178"/>
        <end position="202"/>
    </location>
</feature>
<dbReference type="Pfam" id="PF07690">
    <property type="entry name" value="MFS_1"/>
    <property type="match status" value="1"/>
</dbReference>
<keyword evidence="9" id="KW-1185">Reference proteome</keyword>
<feature type="transmembrane region" description="Helical" evidence="6">
    <location>
        <begin position="149"/>
        <end position="172"/>
    </location>
</feature>
<feature type="transmembrane region" description="Helical" evidence="6">
    <location>
        <begin position="21"/>
        <end position="42"/>
    </location>
</feature>
<evidence type="ECO:0000256" key="6">
    <source>
        <dbReference type="SAM" id="Phobius"/>
    </source>
</evidence>
<feature type="transmembrane region" description="Helical" evidence="6">
    <location>
        <begin position="314"/>
        <end position="332"/>
    </location>
</feature>
<dbReference type="PANTHER" id="PTHR23513:SF17">
    <property type="entry name" value="MEMBRANE PROTEIN"/>
    <property type="match status" value="1"/>
</dbReference>
<keyword evidence="2" id="KW-1003">Cell membrane</keyword>
<feature type="transmembrane region" description="Helical" evidence="6">
    <location>
        <begin position="400"/>
        <end position="420"/>
    </location>
</feature>
<comment type="subcellular location">
    <subcellularLocation>
        <location evidence="1">Cell membrane</location>
        <topology evidence="1">Multi-pass membrane protein</topology>
    </subcellularLocation>
</comment>
<comment type="caution">
    <text evidence="8">The sequence shown here is derived from an EMBL/GenBank/DDBJ whole genome shotgun (WGS) entry which is preliminary data.</text>
</comment>
<gene>
    <name evidence="8" type="ORF">QQX09_04450</name>
</gene>
<keyword evidence="3 6" id="KW-0812">Transmembrane</keyword>
<dbReference type="Proteomes" id="UP001172728">
    <property type="component" value="Unassembled WGS sequence"/>
</dbReference>
<feature type="domain" description="Major facilitator superfamily (MFS) profile" evidence="7">
    <location>
        <begin position="245"/>
        <end position="430"/>
    </location>
</feature>
<dbReference type="SUPFAM" id="SSF103473">
    <property type="entry name" value="MFS general substrate transporter"/>
    <property type="match status" value="1"/>
</dbReference>
<feature type="transmembrane region" description="Helical" evidence="6">
    <location>
        <begin position="283"/>
        <end position="302"/>
    </location>
</feature>
<evidence type="ECO:0000256" key="4">
    <source>
        <dbReference type="ARBA" id="ARBA00022989"/>
    </source>
</evidence>
<feature type="transmembrane region" description="Helical" evidence="6">
    <location>
        <begin position="254"/>
        <end position="271"/>
    </location>
</feature>
<reference evidence="8" key="1">
    <citation type="submission" date="2023-06" db="EMBL/GenBank/DDBJ databases">
        <title>Sysu t00192.</title>
        <authorList>
            <person name="Gao L."/>
            <person name="Fang B.-Z."/>
            <person name="Li W.-J."/>
        </authorList>
    </citation>
    <scope>NUCLEOTIDE SEQUENCE</scope>
    <source>
        <strain evidence="8">SYSU T00192</strain>
    </source>
</reference>
<dbReference type="InterPro" id="IPR036259">
    <property type="entry name" value="MFS_trans_sf"/>
</dbReference>
<sequence length="430" mass="44785">MTLASDLARLWRARGFRRLTLSRLLSQAGDGMFQVGIATAFFFDPTQAATPAEIAIGFAVLLTPFTLVGPFVGPLIDRWPRQRILLVGNLVRVGLAGLILAVLAVDGPLWSLYALALLTLSVNRFLLAAMSAGLANVVPAHELLAANAIMPTLGTIAAAAGAAIGGVVTFVAPTASDASLALAALVSAATAFAASSWAATLLRRDELGPENPLAALRLGAQVRALGSELASGVTYLWRRVTPFQALSVMAAQRLLYGIMFVASILMSRHLLGDPDRPEESLGNFSLVLGFAAVGFGLAAVVTPWLGPKVGRHRWIVGCLVLGASGQLLLAASSARWSLLSAAVIISLAVQGGKIAVDTIVQRDTADEYRGRAFTLYDMAYNVAFVSSAAVAATVLPTTGYSPWVMAGVAGAYLVVALVYARAPRVPAPVA</sequence>
<feature type="transmembrane region" description="Helical" evidence="6">
    <location>
        <begin position="54"/>
        <end position="72"/>
    </location>
</feature>
<evidence type="ECO:0000313" key="8">
    <source>
        <dbReference type="EMBL" id="MDN4475107.1"/>
    </source>
</evidence>
<evidence type="ECO:0000256" key="2">
    <source>
        <dbReference type="ARBA" id="ARBA00022475"/>
    </source>
</evidence>